<evidence type="ECO:0000313" key="2">
    <source>
        <dbReference type="Proteomes" id="UP000004994"/>
    </source>
</evidence>
<reference evidence="1" key="2">
    <citation type="submission" date="2019-01" db="UniProtKB">
        <authorList>
            <consortium name="EnsemblPlants"/>
        </authorList>
    </citation>
    <scope>IDENTIFICATION</scope>
    <source>
        <strain evidence="1">cv. Heinz 1706</strain>
    </source>
</reference>
<name>A0A3Q7GEY0_SOLLC</name>
<dbReference type="AlphaFoldDB" id="A0A3Q7GEY0"/>
<evidence type="ECO:0000313" key="1">
    <source>
        <dbReference type="EnsemblPlants" id="Solyc05g010090.1.1.1"/>
    </source>
</evidence>
<accession>A0A3Q7GEY0</accession>
<dbReference type="EnsemblPlants" id="Solyc05g010090.1.1">
    <property type="protein sequence ID" value="Solyc05g010090.1.1.1"/>
    <property type="gene ID" value="Solyc05g010090.1"/>
</dbReference>
<dbReference type="Gramene" id="Solyc05g010090.1.1">
    <property type="protein sequence ID" value="Solyc05g010090.1.1.1"/>
    <property type="gene ID" value="Solyc05g010090.1"/>
</dbReference>
<dbReference type="PaxDb" id="4081-Solyc05g010090.1.1"/>
<keyword evidence="2" id="KW-1185">Reference proteome</keyword>
<proteinExistence type="predicted"/>
<dbReference type="Proteomes" id="UP000004994">
    <property type="component" value="Chromosome 5"/>
</dbReference>
<organism evidence="1">
    <name type="scientific">Solanum lycopersicum</name>
    <name type="common">Tomato</name>
    <name type="synonym">Lycopersicon esculentum</name>
    <dbReference type="NCBI Taxonomy" id="4081"/>
    <lineage>
        <taxon>Eukaryota</taxon>
        <taxon>Viridiplantae</taxon>
        <taxon>Streptophyta</taxon>
        <taxon>Embryophyta</taxon>
        <taxon>Tracheophyta</taxon>
        <taxon>Spermatophyta</taxon>
        <taxon>Magnoliopsida</taxon>
        <taxon>eudicotyledons</taxon>
        <taxon>Gunneridae</taxon>
        <taxon>Pentapetalae</taxon>
        <taxon>asterids</taxon>
        <taxon>lamiids</taxon>
        <taxon>Solanales</taxon>
        <taxon>Solanaceae</taxon>
        <taxon>Solanoideae</taxon>
        <taxon>Solaneae</taxon>
        <taxon>Solanum</taxon>
        <taxon>Solanum subgen. Lycopersicon</taxon>
    </lineage>
</organism>
<protein>
    <submittedName>
        <fullName evidence="1">Uncharacterized protein</fullName>
    </submittedName>
</protein>
<sequence length="61" mass="7262">MPWYKVPIQKKKEKIYQTDCCLSFMSFNYKCGNNQTINLTLSMNLFQIITKDLKLINKNKP</sequence>
<reference evidence="1" key="1">
    <citation type="journal article" date="2012" name="Nature">
        <title>The tomato genome sequence provides insights into fleshy fruit evolution.</title>
        <authorList>
            <consortium name="Tomato Genome Consortium"/>
        </authorList>
    </citation>
    <scope>NUCLEOTIDE SEQUENCE [LARGE SCALE GENOMIC DNA]</scope>
    <source>
        <strain evidence="1">cv. Heinz 1706</strain>
    </source>
</reference>
<dbReference type="InParanoid" id="A0A3Q7GEY0"/>